<keyword evidence="2" id="KW-1185">Reference proteome</keyword>
<dbReference type="STRING" id="1676925.ENSPKIP00000034212"/>
<dbReference type="Gene3D" id="3.30.420.40">
    <property type="match status" value="1"/>
</dbReference>
<evidence type="ECO:0000313" key="2">
    <source>
        <dbReference type="Proteomes" id="UP000261540"/>
    </source>
</evidence>
<evidence type="ECO:0000313" key="1">
    <source>
        <dbReference type="Ensembl" id="ENSPKIP00000034212.1"/>
    </source>
</evidence>
<protein>
    <submittedName>
        <fullName evidence="1">Uncharacterized protein</fullName>
    </submittedName>
</protein>
<dbReference type="SUPFAM" id="SSF53067">
    <property type="entry name" value="Actin-like ATPase domain"/>
    <property type="match status" value="1"/>
</dbReference>
<organism evidence="1 2">
    <name type="scientific">Paramormyrops kingsleyae</name>
    <dbReference type="NCBI Taxonomy" id="1676925"/>
    <lineage>
        <taxon>Eukaryota</taxon>
        <taxon>Metazoa</taxon>
        <taxon>Chordata</taxon>
        <taxon>Craniata</taxon>
        <taxon>Vertebrata</taxon>
        <taxon>Euteleostomi</taxon>
        <taxon>Actinopterygii</taxon>
        <taxon>Neopterygii</taxon>
        <taxon>Teleostei</taxon>
        <taxon>Osteoglossocephala</taxon>
        <taxon>Osteoglossomorpha</taxon>
        <taxon>Osteoglossiformes</taxon>
        <taxon>Mormyridae</taxon>
        <taxon>Paramormyrops</taxon>
    </lineage>
</organism>
<dbReference type="Ensembl" id="ENSPKIT00000015117.1">
    <property type="protein sequence ID" value="ENSPKIP00000034212.1"/>
    <property type="gene ID" value="ENSPKIG00000013626.1"/>
</dbReference>
<dbReference type="InterPro" id="IPR043129">
    <property type="entry name" value="ATPase_NBD"/>
</dbReference>
<sequence length="117" mass="12817">MFLLPPNSLSDYPHVCEITSTVVLDLGTGCLKAGFAGNAATSYIIASMVGLARNASDHGQGEVGKGTLDMQDLSYVNQLHDGLVNGWDAMERFWEYVFKQELQYNFRNSLSSCAIHP</sequence>
<dbReference type="AlphaFoldDB" id="A0A3B3SU00"/>
<dbReference type="InterPro" id="IPR004000">
    <property type="entry name" value="Actin"/>
</dbReference>
<reference evidence="1" key="1">
    <citation type="submission" date="2025-08" db="UniProtKB">
        <authorList>
            <consortium name="Ensembl"/>
        </authorList>
    </citation>
    <scope>IDENTIFICATION</scope>
</reference>
<accession>A0A3B3SU00</accession>
<proteinExistence type="predicted"/>
<dbReference type="Pfam" id="PF00022">
    <property type="entry name" value="Actin"/>
    <property type="match status" value="1"/>
</dbReference>
<reference evidence="1" key="2">
    <citation type="submission" date="2025-09" db="UniProtKB">
        <authorList>
            <consortium name="Ensembl"/>
        </authorList>
    </citation>
    <scope>IDENTIFICATION</scope>
</reference>
<name>A0A3B3SU00_9TELE</name>
<dbReference type="Proteomes" id="UP000261540">
    <property type="component" value="Unplaced"/>
</dbReference>